<dbReference type="PRINTS" id="PR00598">
    <property type="entry name" value="HTHMARR"/>
</dbReference>
<evidence type="ECO:0000313" key="3">
    <source>
        <dbReference type="Proteomes" id="UP000192330"/>
    </source>
</evidence>
<dbReference type="OrthoDB" id="7269152at2"/>
<dbReference type="AlphaFoldDB" id="A0A1W2CM37"/>
<accession>A0A1W2CM37</accession>
<proteinExistence type="predicted"/>
<dbReference type="InterPro" id="IPR000835">
    <property type="entry name" value="HTH_MarR-typ"/>
</dbReference>
<dbReference type="GO" id="GO:0006950">
    <property type="term" value="P:response to stress"/>
    <property type="evidence" value="ECO:0007669"/>
    <property type="project" value="TreeGrafter"/>
</dbReference>
<keyword evidence="3" id="KW-1185">Reference proteome</keyword>
<dbReference type="SMART" id="SM00347">
    <property type="entry name" value="HTH_MARR"/>
    <property type="match status" value="1"/>
</dbReference>
<dbReference type="RefSeq" id="WP_084353253.1">
    <property type="nucleotide sequence ID" value="NZ_FWYD01000008.1"/>
</dbReference>
<dbReference type="PROSITE" id="PS50995">
    <property type="entry name" value="HTH_MARR_2"/>
    <property type="match status" value="1"/>
</dbReference>
<gene>
    <name evidence="2" type="ORF">SAMN06295998_10885</name>
</gene>
<protein>
    <submittedName>
        <fullName evidence="2">Transcriptional regulator, MarR family</fullName>
    </submittedName>
</protein>
<dbReference type="SUPFAM" id="SSF46785">
    <property type="entry name" value="Winged helix' DNA-binding domain"/>
    <property type="match status" value="1"/>
</dbReference>
<dbReference type="GO" id="GO:0003700">
    <property type="term" value="F:DNA-binding transcription factor activity"/>
    <property type="evidence" value="ECO:0007669"/>
    <property type="project" value="InterPro"/>
</dbReference>
<dbReference type="InterPro" id="IPR036388">
    <property type="entry name" value="WH-like_DNA-bd_sf"/>
</dbReference>
<name>A0A1W2CM37_9RHOB</name>
<dbReference type="PANTHER" id="PTHR33164:SF43">
    <property type="entry name" value="HTH-TYPE TRANSCRIPTIONAL REPRESSOR YETL"/>
    <property type="match status" value="1"/>
</dbReference>
<dbReference type="Pfam" id="PF01047">
    <property type="entry name" value="MarR"/>
    <property type="match status" value="1"/>
</dbReference>
<dbReference type="InterPro" id="IPR039422">
    <property type="entry name" value="MarR/SlyA-like"/>
</dbReference>
<evidence type="ECO:0000313" key="2">
    <source>
        <dbReference type="EMBL" id="SMC86280.1"/>
    </source>
</evidence>
<sequence length="155" mass="18199">MSIKQPPDPPKDGNEIDLGRLGTSFGFVMRMAQVEVFETFFENLSQYGLKPGEFSVLWLLYENPGIRQGALANRLRIKRPHMTKLIQHFEERGLIVRSVPDNDRRGMELRLTAKGRRFVDDRQEAFFTHTEHELDRLSDEEAKQLIRLLRKYLQL</sequence>
<feature type="domain" description="HTH marR-type" evidence="1">
    <location>
        <begin position="18"/>
        <end position="154"/>
    </location>
</feature>
<reference evidence="2 3" key="1">
    <citation type="submission" date="2017-04" db="EMBL/GenBank/DDBJ databases">
        <authorList>
            <person name="Afonso C.L."/>
            <person name="Miller P.J."/>
            <person name="Scott M.A."/>
            <person name="Spackman E."/>
            <person name="Goraichik I."/>
            <person name="Dimitrov K.M."/>
            <person name="Suarez D.L."/>
            <person name="Swayne D.E."/>
        </authorList>
    </citation>
    <scope>NUCLEOTIDE SEQUENCE [LARGE SCALE GENOMIC DNA]</scope>
    <source>
        <strain evidence="2 3">CGMCC 1.12644</strain>
    </source>
</reference>
<dbReference type="InterPro" id="IPR036390">
    <property type="entry name" value="WH_DNA-bd_sf"/>
</dbReference>
<dbReference type="Proteomes" id="UP000192330">
    <property type="component" value="Unassembled WGS sequence"/>
</dbReference>
<dbReference type="Gene3D" id="1.10.10.10">
    <property type="entry name" value="Winged helix-like DNA-binding domain superfamily/Winged helix DNA-binding domain"/>
    <property type="match status" value="1"/>
</dbReference>
<dbReference type="PANTHER" id="PTHR33164">
    <property type="entry name" value="TRANSCRIPTIONAL REGULATOR, MARR FAMILY"/>
    <property type="match status" value="1"/>
</dbReference>
<organism evidence="2 3">
    <name type="scientific">Primorskyibacter flagellatus</name>
    <dbReference type="NCBI Taxonomy" id="1387277"/>
    <lineage>
        <taxon>Bacteria</taxon>
        <taxon>Pseudomonadati</taxon>
        <taxon>Pseudomonadota</taxon>
        <taxon>Alphaproteobacteria</taxon>
        <taxon>Rhodobacterales</taxon>
        <taxon>Roseobacteraceae</taxon>
        <taxon>Primorskyibacter</taxon>
    </lineage>
</organism>
<dbReference type="STRING" id="1387277.SAMN06295998_10885"/>
<dbReference type="EMBL" id="FWYD01000008">
    <property type="protein sequence ID" value="SMC86280.1"/>
    <property type="molecule type" value="Genomic_DNA"/>
</dbReference>
<evidence type="ECO:0000259" key="1">
    <source>
        <dbReference type="PROSITE" id="PS50995"/>
    </source>
</evidence>